<sequence length="676" mass="74052">MSVRNAGAWGEGFASLGRTISGIGDDLQETQDQLDLAKGRSQYLIEKARLDAEAAEDQEYGTVESRYEGKLRTIGDNALKNIRSSRARALFSETIKTDTERGIAAVRGYAFGKRKDAERGQLLSDLPALKVAAVSAATEDDAIAALETARQRLATARAAGYISATEEVAQRQDFTGSFAKLKISSLLQENDIPGAKKLAARYREFMSAETIADADRIIREHENTWTGMAVATEKFAGRVRSIFPTDIDRIVGITIQAESNGRRFGDDGKVLTSRKGARGEMQVMPATERDPGFGVRPAADDGHEERARVGRDYLGAMLKRYGSVDLAWGAYNAGPGAVDKAVKKGGANWLAFMPPETQAYVARNMAALEAGDGAPRQPTLIELQAEVMRDPRLQNNPVALKTALAQVESQFNDARSSKQQVDDEAVADAMEVLLQNGGRYSELPVSIRSRVPAEKRVELLNYAQRVAKGDDSTDPAVYLSLMDDRTLRSLSDQQFYQLRARLSESDFQQLAKERSELIQGGGEKSPQSVDRTALNAVLRDRLMALGVDASQAAPGNKKAALQRQAAITSHIRTGLLAEQVKAGHKFSDAEIEKYVDRQFARTANLAAPVPWHNRAIVTLFGDNGDTIPQQLITMRERDIPDDTRKKIRDGLKARGVEPTEGAVLGVYWDWKRKRGG</sequence>
<dbReference type="CDD" id="cd00254">
    <property type="entry name" value="LT-like"/>
    <property type="match status" value="1"/>
</dbReference>
<evidence type="ECO:0000256" key="1">
    <source>
        <dbReference type="ARBA" id="ARBA00009387"/>
    </source>
</evidence>
<gene>
    <name evidence="3" type="ORF">BSL82_04960</name>
</gene>
<dbReference type="InterPro" id="IPR008258">
    <property type="entry name" value="Transglycosylase_SLT_dom_1"/>
</dbReference>
<dbReference type="STRING" id="1921510.BSL82_04960"/>
<dbReference type="Pfam" id="PF01464">
    <property type="entry name" value="SLT"/>
    <property type="match status" value="1"/>
</dbReference>
<dbReference type="Gene3D" id="1.10.530.10">
    <property type="match status" value="1"/>
</dbReference>
<dbReference type="AlphaFoldDB" id="A0A1L3ZSZ2"/>
<proteinExistence type="inferred from homology"/>
<keyword evidence="4" id="KW-1185">Reference proteome</keyword>
<dbReference type="Proteomes" id="UP000182063">
    <property type="component" value="Chromosome"/>
</dbReference>
<protein>
    <recommendedName>
        <fullName evidence="2">Transglycosylase SLT domain-containing protein</fullName>
    </recommendedName>
</protein>
<feature type="domain" description="Transglycosylase SLT" evidence="2">
    <location>
        <begin position="272"/>
        <end position="345"/>
    </location>
</feature>
<evidence type="ECO:0000313" key="3">
    <source>
        <dbReference type="EMBL" id="API58744.1"/>
    </source>
</evidence>
<evidence type="ECO:0000259" key="2">
    <source>
        <dbReference type="Pfam" id="PF01464"/>
    </source>
</evidence>
<organism evidence="3 4">
    <name type="scientific">Tardibacter chloracetimidivorans</name>
    <dbReference type="NCBI Taxonomy" id="1921510"/>
    <lineage>
        <taxon>Bacteria</taxon>
        <taxon>Pseudomonadati</taxon>
        <taxon>Pseudomonadota</taxon>
        <taxon>Alphaproteobacteria</taxon>
        <taxon>Sphingomonadales</taxon>
        <taxon>Sphingomonadaceae</taxon>
        <taxon>Tardibacter</taxon>
    </lineage>
</organism>
<dbReference type="InterPro" id="IPR023346">
    <property type="entry name" value="Lysozyme-like_dom_sf"/>
</dbReference>
<dbReference type="KEGG" id="sphj:BSL82_04960"/>
<comment type="similarity">
    <text evidence="1">Belongs to the virb1 family.</text>
</comment>
<evidence type="ECO:0000313" key="4">
    <source>
        <dbReference type="Proteomes" id="UP000182063"/>
    </source>
</evidence>
<reference evidence="4" key="1">
    <citation type="submission" date="2016-11" db="EMBL/GenBank/DDBJ databases">
        <title>Complete Genome Sequence of alachlor-degrading Sphingomonas sp. strain JJ-A5.</title>
        <authorList>
            <person name="Lee H."/>
            <person name="Ka J.-O."/>
        </authorList>
    </citation>
    <scope>NUCLEOTIDE SEQUENCE [LARGE SCALE GENOMIC DNA]</scope>
    <source>
        <strain evidence="4">JJ-A5</strain>
    </source>
</reference>
<accession>A0A1L3ZSZ2</accession>
<dbReference type="EMBL" id="CP018221">
    <property type="protein sequence ID" value="API58744.1"/>
    <property type="molecule type" value="Genomic_DNA"/>
</dbReference>
<dbReference type="SUPFAM" id="SSF53955">
    <property type="entry name" value="Lysozyme-like"/>
    <property type="match status" value="1"/>
</dbReference>
<name>A0A1L3ZSZ2_9SPHN</name>